<protein>
    <submittedName>
        <fullName evidence="11">MFS transporter</fullName>
    </submittedName>
</protein>
<organism evidence="11 12">
    <name type="scientific">Sinomonas terricola</name>
    <dbReference type="NCBI Taxonomy" id="3110330"/>
    <lineage>
        <taxon>Bacteria</taxon>
        <taxon>Bacillati</taxon>
        <taxon>Actinomycetota</taxon>
        <taxon>Actinomycetes</taxon>
        <taxon>Micrococcales</taxon>
        <taxon>Micrococcaceae</taxon>
        <taxon>Sinomonas</taxon>
    </lineage>
</organism>
<proteinExistence type="inferred from homology"/>
<evidence type="ECO:0000256" key="3">
    <source>
        <dbReference type="ARBA" id="ARBA00022448"/>
    </source>
</evidence>
<evidence type="ECO:0000313" key="11">
    <source>
        <dbReference type="EMBL" id="MEA5453326.1"/>
    </source>
</evidence>
<dbReference type="InterPro" id="IPR005829">
    <property type="entry name" value="Sugar_transporter_CS"/>
</dbReference>
<dbReference type="CDD" id="cd17324">
    <property type="entry name" value="MFS_NepI_like"/>
    <property type="match status" value="1"/>
</dbReference>
<keyword evidence="4" id="KW-1003">Cell membrane</keyword>
<feature type="transmembrane region" description="Helical" evidence="9">
    <location>
        <begin position="66"/>
        <end position="87"/>
    </location>
</feature>
<feature type="transmembrane region" description="Helical" evidence="9">
    <location>
        <begin position="30"/>
        <end position="46"/>
    </location>
</feature>
<dbReference type="PROSITE" id="PS50850">
    <property type="entry name" value="MFS"/>
    <property type="match status" value="1"/>
</dbReference>
<evidence type="ECO:0000256" key="8">
    <source>
        <dbReference type="SAM" id="MobiDB-lite"/>
    </source>
</evidence>
<dbReference type="InterPro" id="IPR036259">
    <property type="entry name" value="MFS_trans_sf"/>
</dbReference>
<keyword evidence="3" id="KW-0813">Transport</keyword>
<evidence type="ECO:0000259" key="10">
    <source>
        <dbReference type="PROSITE" id="PS50850"/>
    </source>
</evidence>
<dbReference type="SUPFAM" id="SSF103473">
    <property type="entry name" value="MFS general substrate transporter"/>
    <property type="match status" value="1"/>
</dbReference>
<comment type="caution">
    <text evidence="11">The sequence shown here is derived from an EMBL/GenBank/DDBJ whole genome shotgun (WGS) entry which is preliminary data.</text>
</comment>
<dbReference type="PANTHER" id="PTHR43271:SF1">
    <property type="entry name" value="INNER MEMBRANE TRANSPORT PROTEIN YNFM"/>
    <property type="match status" value="1"/>
</dbReference>
<name>A0ABU5T1F6_9MICC</name>
<dbReference type="InterPro" id="IPR011701">
    <property type="entry name" value="MFS"/>
</dbReference>
<feature type="transmembrane region" description="Helical" evidence="9">
    <location>
        <begin position="117"/>
        <end position="140"/>
    </location>
</feature>
<reference evidence="11 12" key="1">
    <citation type="submission" date="2023-12" db="EMBL/GenBank/DDBJ databases">
        <title>Sinomonas terricola sp. nov, isolated from litchi orchard soil in Guangdong, PR China.</title>
        <authorList>
            <person name="Jiaxin W."/>
            <person name="Yang Z."/>
            <person name="Honghui Z."/>
        </authorList>
    </citation>
    <scope>NUCLEOTIDE SEQUENCE [LARGE SCALE GENOMIC DNA]</scope>
    <source>
        <strain evidence="11 12">JGH33</strain>
    </source>
</reference>
<dbReference type="PROSITE" id="PS00216">
    <property type="entry name" value="SUGAR_TRANSPORT_1"/>
    <property type="match status" value="1"/>
</dbReference>
<evidence type="ECO:0000313" key="12">
    <source>
        <dbReference type="Proteomes" id="UP001304769"/>
    </source>
</evidence>
<keyword evidence="7 9" id="KW-0472">Membrane</keyword>
<evidence type="ECO:0000256" key="1">
    <source>
        <dbReference type="ARBA" id="ARBA00004651"/>
    </source>
</evidence>
<dbReference type="InterPro" id="IPR020846">
    <property type="entry name" value="MFS_dom"/>
</dbReference>
<keyword evidence="5 9" id="KW-0812">Transmembrane</keyword>
<feature type="transmembrane region" description="Helical" evidence="9">
    <location>
        <begin position="391"/>
        <end position="412"/>
    </location>
</feature>
<sequence>MTASREAPTAPPSAQPWAGHAKGSRGYRRLLAALACAGVATFAQLYSTQALLPRLSGDLGVDAAQAALTVSVATLGLAVSVLPWSFAADRVGRVPAMAAGVATATLLGLVAPFSPGIGLLVVLRCLEGVALGAVPALAVAYLTEEISKANTAVAAGTYVAGTTIGGLLGRLVAGPVADVWGWRAGIFAVSVLGAVAAGGFITLAPSQRGFVPANRRARAAQPAAAQPAAARRASSLLNRRLGALYLQAFALMGGFVAIYNFLGFRLELPPFALPAAFTSLLFLAYLSGTFSSGYAARLSERFGRRAVIIASIGLMAAGVLLTIPDWLPSILLGLIALTAGFFGAHGLGSGWIGALATTGRAQAAALYNLAYYAGSSLVGWLGGLVFQSYGWSWLAAGTGAVALGTAAAAAVAHPATGAVRRSALPRAPRGAAGDG</sequence>
<keyword evidence="12" id="KW-1185">Reference proteome</keyword>
<feature type="transmembrane region" description="Helical" evidence="9">
    <location>
        <begin position="152"/>
        <end position="173"/>
    </location>
</feature>
<accession>A0ABU5T1F6</accession>
<dbReference type="Gene3D" id="1.20.1250.20">
    <property type="entry name" value="MFS general substrate transporter like domains"/>
    <property type="match status" value="1"/>
</dbReference>
<dbReference type="PANTHER" id="PTHR43271">
    <property type="entry name" value="BLL2771 PROTEIN"/>
    <property type="match status" value="1"/>
</dbReference>
<feature type="transmembrane region" description="Helical" evidence="9">
    <location>
        <begin position="330"/>
        <end position="352"/>
    </location>
</feature>
<feature type="transmembrane region" description="Helical" evidence="9">
    <location>
        <begin position="241"/>
        <end position="262"/>
    </location>
</feature>
<gene>
    <name evidence="11" type="ORF">SPF06_01190</name>
</gene>
<evidence type="ECO:0000256" key="7">
    <source>
        <dbReference type="ARBA" id="ARBA00023136"/>
    </source>
</evidence>
<feature type="region of interest" description="Disordered" evidence="8">
    <location>
        <begin position="1"/>
        <end position="21"/>
    </location>
</feature>
<feature type="transmembrane region" description="Helical" evidence="9">
    <location>
        <begin position="94"/>
        <end position="111"/>
    </location>
</feature>
<feature type="transmembrane region" description="Helical" evidence="9">
    <location>
        <begin position="364"/>
        <end position="385"/>
    </location>
</feature>
<comment type="subcellular location">
    <subcellularLocation>
        <location evidence="1">Cell membrane</location>
        <topology evidence="1">Multi-pass membrane protein</topology>
    </subcellularLocation>
</comment>
<dbReference type="Pfam" id="PF07690">
    <property type="entry name" value="MFS_1"/>
    <property type="match status" value="1"/>
</dbReference>
<feature type="transmembrane region" description="Helical" evidence="9">
    <location>
        <begin position="268"/>
        <end position="286"/>
    </location>
</feature>
<evidence type="ECO:0000256" key="4">
    <source>
        <dbReference type="ARBA" id="ARBA00022475"/>
    </source>
</evidence>
<feature type="transmembrane region" description="Helical" evidence="9">
    <location>
        <begin position="185"/>
        <end position="206"/>
    </location>
</feature>
<feature type="transmembrane region" description="Helical" evidence="9">
    <location>
        <begin position="306"/>
        <end position="324"/>
    </location>
</feature>
<evidence type="ECO:0000256" key="2">
    <source>
        <dbReference type="ARBA" id="ARBA00008335"/>
    </source>
</evidence>
<dbReference type="EMBL" id="JAYGGQ010000001">
    <property type="protein sequence ID" value="MEA5453326.1"/>
    <property type="molecule type" value="Genomic_DNA"/>
</dbReference>
<evidence type="ECO:0000256" key="6">
    <source>
        <dbReference type="ARBA" id="ARBA00022989"/>
    </source>
</evidence>
<evidence type="ECO:0000256" key="5">
    <source>
        <dbReference type="ARBA" id="ARBA00022692"/>
    </source>
</evidence>
<keyword evidence="6 9" id="KW-1133">Transmembrane helix</keyword>
<dbReference type="Proteomes" id="UP001304769">
    <property type="component" value="Unassembled WGS sequence"/>
</dbReference>
<evidence type="ECO:0000256" key="9">
    <source>
        <dbReference type="SAM" id="Phobius"/>
    </source>
</evidence>
<feature type="domain" description="Major facilitator superfamily (MFS) profile" evidence="10">
    <location>
        <begin position="30"/>
        <end position="417"/>
    </location>
</feature>
<comment type="similarity">
    <text evidence="2">Belongs to the major facilitator superfamily.</text>
</comment>